<name>A0ABD1WAF5_9LAMI</name>
<dbReference type="GO" id="GO:0005524">
    <property type="term" value="F:ATP binding"/>
    <property type="evidence" value="ECO:0007669"/>
    <property type="project" value="UniProtKB-UniRule"/>
</dbReference>
<dbReference type="SMART" id="SM00212">
    <property type="entry name" value="UBCc"/>
    <property type="match status" value="1"/>
</dbReference>
<keyword evidence="4" id="KW-0547">Nucleotide-binding</keyword>
<keyword evidence="1" id="KW-0808">Transferase</keyword>
<dbReference type="SUPFAM" id="SSF54495">
    <property type="entry name" value="UBC-like"/>
    <property type="match status" value="1"/>
</dbReference>
<dbReference type="InterPro" id="IPR000608">
    <property type="entry name" value="UBC"/>
</dbReference>
<keyword evidence="8" id="KW-1185">Reference proteome</keyword>
<feature type="transmembrane region" description="Helical" evidence="5">
    <location>
        <begin position="20"/>
        <end position="43"/>
    </location>
</feature>
<dbReference type="PROSITE" id="PS50127">
    <property type="entry name" value="UBC_2"/>
    <property type="match status" value="1"/>
</dbReference>
<dbReference type="PROSITE" id="PS00183">
    <property type="entry name" value="UBC_1"/>
    <property type="match status" value="1"/>
</dbReference>
<evidence type="ECO:0000256" key="3">
    <source>
        <dbReference type="PROSITE-ProRule" id="PRU10133"/>
    </source>
</evidence>
<dbReference type="Pfam" id="PF00179">
    <property type="entry name" value="UQ_con"/>
    <property type="match status" value="1"/>
</dbReference>
<dbReference type="Gene3D" id="3.10.110.10">
    <property type="entry name" value="Ubiquitin Conjugating Enzyme"/>
    <property type="match status" value="1"/>
</dbReference>
<proteinExistence type="inferred from homology"/>
<feature type="domain" description="UBC core" evidence="6">
    <location>
        <begin position="4"/>
        <end position="148"/>
    </location>
</feature>
<evidence type="ECO:0000256" key="2">
    <source>
        <dbReference type="ARBA" id="ARBA00022786"/>
    </source>
</evidence>
<dbReference type="InterPro" id="IPR023313">
    <property type="entry name" value="UBQ-conjugating_AS"/>
</dbReference>
<keyword evidence="2 4" id="KW-0833">Ubl conjugation pathway</keyword>
<dbReference type="InterPro" id="IPR050113">
    <property type="entry name" value="Ub_conjugating_enzyme"/>
</dbReference>
<evidence type="ECO:0000313" key="8">
    <source>
        <dbReference type="Proteomes" id="UP001604277"/>
    </source>
</evidence>
<comment type="caution">
    <text evidence="7">The sequence shown here is derived from an EMBL/GenBank/DDBJ whole genome shotgun (WGS) entry which is preliminary data.</text>
</comment>
<dbReference type="AlphaFoldDB" id="A0ABD1WAF5"/>
<protein>
    <submittedName>
        <fullName evidence="7">Ubiquitin-conjugating enzyme E2 2</fullName>
    </submittedName>
</protein>
<dbReference type="InterPro" id="IPR016135">
    <property type="entry name" value="UBQ-conjugating_enzyme/RWD"/>
</dbReference>
<evidence type="ECO:0000256" key="4">
    <source>
        <dbReference type="RuleBase" id="RU362109"/>
    </source>
</evidence>
<sequence>MSTSARKRLMRDFKWLQQDLRLASLTHHVIITLCYGMLLYLVWMTLLGMGTFKLTFQFMADYLNKPPIVRFISTMFHPNIYVDGSICLEILQNQQSPIYDVVAILTPIQSLLCDQNPNSQANSEVARLFSKNKHEYNRKVREIVKFSD</sequence>
<evidence type="ECO:0000313" key="7">
    <source>
        <dbReference type="EMBL" id="KAL2545405.1"/>
    </source>
</evidence>
<keyword evidence="5" id="KW-0472">Membrane</keyword>
<comment type="similarity">
    <text evidence="4">Belongs to the ubiquitin-conjugating enzyme family.</text>
</comment>
<keyword evidence="5" id="KW-0812">Transmembrane</keyword>
<evidence type="ECO:0000259" key="6">
    <source>
        <dbReference type="PROSITE" id="PS50127"/>
    </source>
</evidence>
<keyword evidence="4" id="KW-0067">ATP-binding</keyword>
<gene>
    <name evidence="7" type="ORF">Fot_14638</name>
</gene>
<organism evidence="7 8">
    <name type="scientific">Forsythia ovata</name>
    <dbReference type="NCBI Taxonomy" id="205694"/>
    <lineage>
        <taxon>Eukaryota</taxon>
        <taxon>Viridiplantae</taxon>
        <taxon>Streptophyta</taxon>
        <taxon>Embryophyta</taxon>
        <taxon>Tracheophyta</taxon>
        <taxon>Spermatophyta</taxon>
        <taxon>Magnoliopsida</taxon>
        <taxon>eudicotyledons</taxon>
        <taxon>Gunneridae</taxon>
        <taxon>Pentapetalae</taxon>
        <taxon>asterids</taxon>
        <taxon>lamiids</taxon>
        <taxon>Lamiales</taxon>
        <taxon>Oleaceae</taxon>
        <taxon>Forsythieae</taxon>
        <taxon>Forsythia</taxon>
    </lineage>
</organism>
<feature type="active site" description="Glycyl thioester intermediate" evidence="3">
    <location>
        <position position="87"/>
    </location>
</feature>
<accession>A0ABD1WAF5</accession>
<evidence type="ECO:0000256" key="1">
    <source>
        <dbReference type="ARBA" id="ARBA00022679"/>
    </source>
</evidence>
<dbReference type="PANTHER" id="PTHR24067">
    <property type="entry name" value="UBIQUITIN-CONJUGATING ENZYME E2"/>
    <property type="match status" value="1"/>
</dbReference>
<keyword evidence="5" id="KW-1133">Transmembrane helix</keyword>
<evidence type="ECO:0000256" key="5">
    <source>
        <dbReference type="SAM" id="Phobius"/>
    </source>
</evidence>
<dbReference type="EMBL" id="JBFOLJ010000004">
    <property type="protein sequence ID" value="KAL2545405.1"/>
    <property type="molecule type" value="Genomic_DNA"/>
</dbReference>
<dbReference type="GO" id="GO:0016740">
    <property type="term" value="F:transferase activity"/>
    <property type="evidence" value="ECO:0007669"/>
    <property type="project" value="UniProtKB-KW"/>
</dbReference>
<dbReference type="Proteomes" id="UP001604277">
    <property type="component" value="Unassembled WGS sequence"/>
</dbReference>
<reference evidence="8" key="1">
    <citation type="submission" date="2024-07" db="EMBL/GenBank/DDBJ databases">
        <title>Two chromosome-level genome assemblies of Korean endemic species Abeliophyllum distichum and Forsythia ovata (Oleaceae).</title>
        <authorList>
            <person name="Jang H."/>
        </authorList>
    </citation>
    <scope>NUCLEOTIDE SEQUENCE [LARGE SCALE GENOMIC DNA]</scope>
</reference>